<name>A0A2T9X9H3_9CREN</name>
<keyword evidence="7 9" id="KW-1133">Transmembrane helix</keyword>
<feature type="transmembrane region" description="Helical" evidence="9">
    <location>
        <begin position="43"/>
        <end position="61"/>
    </location>
</feature>
<evidence type="ECO:0000256" key="7">
    <source>
        <dbReference type="ARBA" id="ARBA00022989"/>
    </source>
</evidence>
<evidence type="ECO:0000313" key="11">
    <source>
        <dbReference type="Proteomes" id="UP000245638"/>
    </source>
</evidence>
<feature type="transmembrane region" description="Helical" evidence="9">
    <location>
        <begin position="203"/>
        <end position="223"/>
    </location>
</feature>
<evidence type="ECO:0000256" key="3">
    <source>
        <dbReference type="ARBA" id="ARBA00009916"/>
    </source>
</evidence>
<proteinExistence type="inferred from homology"/>
<dbReference type="InterPro" id="IPR001204">
    <property type="entry name" value="Phos_transporter"/>
</dbReference>
<dbReference type="Pfam" id="PF01384">
    <property type="entry name" value="PHO4"/>
    <property type="match status" value="2"/>
</dbReference>
<evidence type="ECO:0000256" key="1">
    <source>
        <dbReference type="ARBA" id="ARBA00001981"/>
    </source>
</evidence>
<keyword evidence="5" id="KW-0592">Phosphate transport</keyword>
<dbReference type="GO" id="GO:0035435">
    <property type="term" value="P:phosphate ion transmembrane transport"/>
    <property type="evidence" value="ECO:0007669"/>
    <property type="project" value="TreeGrafter"/>
</dbReference>
<dbReference type="AlphaFoldDB" id="A0A2T9X9H3"/>
<dbReference type="GO" id="GO:0016020">
    <property type="term" value="C:membrane"/>
    <property type="evidence" value="ECO:0007669"/>
    <property type="project" value="UniProtKB-SubCell"/>
</dbReference>
<comment type="similarity">
    <text evidence="3">Belongs to the inorganic phosphate transporter (PiT) (TC 2.A.20) family.</text>
</comment>
<evidence type="ECO:0000256" key="5">
    <source>
        <dbReference type="ARBA" id="ARBA00022592"/>
    </source>
</evidence>
<reference evidence="10 11" key="1">
    <citation type="journal article" date="2015" name="Appl. Environ. Microbiol.">
        <title>Nanoarchaeota, Their Sulfolobales Host, and Nanoarchaeota Virus Distribution across Yellowstone National Park Hot Springs.</title>
        <authorList>
            <person name="Munson-McGee J.H."/>
            <person name="Field E.K."/>
            <person name="Bateson M."/>
            <person name="Rooney C."/>
            <person name="Stepanauskas R."/>
            <person name="Young M.J."/>
        </authorList>
    </citation>
    <scope>NUCLEOTIDE SEQUENCE [LARGE SCALE GENOMIC DNA]</scope>
    <source>
        <strain evidence="10">SCGC AC-742_N10</strain>
    </source>
</reference>
<dbReference type="PANTHER" id="PTHR11101">
    <property type="entry name" value="PHOSPHATE TRANSPORTER"/>
    <property type="match status" value="1"/>
</dbReference>
<protein>
    <submittedName>
        <fullName evidence="10">Anion permease</fullName>
    </submittedName>
</protein>
<feature type="transmembrane region" description="Helical" evidence="9">
    <location>
        <begin position="107"/>
        <end position="128"/>
    </location>
</feature>
<evidence type="ECO:0000256" key="6">
    <source>
        <dbReference type="ARBA" id="ARBA00022692"/>
    </source>
</evidence>
<organism evidence="10 11">
    <name type="scientific">Acidianus hospitalis</name>
    <dbReference type="NCBI Taxonomy" id="563177"/>
    <lineage>
        <taxon>Archaea</taxon>
        <taxon>Thermoproteota</taxon>
        <taxon>Thermoprotei</taxon>
        <taxon>Sulfolobales</taxon>
        <taxon>Sulfolobaceae</taxon>
        <taxon>Acidianus</taxon>
    </lineage>
</organism>
<accession>A0A2T9X9H3</accession>
<feature type="transmembrane region" description="Helical" evidence="9">
    <location>
        <begin position="259"/>
        <end position="279"/>
    </location>
</feature>
<dbReference type="EMBL" id="QEFD01000075">
    <property type="protein sequence ID" value="PVU76682.1"/>
    <property type="molecule type" value="Genomic_DNA"/>
</dbReference>
<feature type="transmembrane region" description="Helical" evidence="9">
    <location>
        <begin position="299"/>
        <end position="319"/>
    </location>
</feature>
<evidence type="ECO:0000313" key="10">
    <source>
        <dbReference type="EMBL" id="PVU76682.1"/>
    </source>
</evidence>
<keyword evidence="8 9" id="KW-0472">Membrane</keyword>
<dbReference type="GO" id="GO:0005315">
    <property type="term" value="F:phosphate transmembrane transporter activity"/>
    <property type="evidence" value="ECO:0007669"/>
    <property type="project" value="InterPro"/>
</dbReference>
<evidence type="ECO:0000256" key="9">
    <source>
        <dbReference type="SAM" id="Phobius"/>
    </source>
</evidence>
<feature type="transmembrane region" description="Helical" evidence="9">
    <location>
        <begin position="76"/>
        <end position="95"/>
    </location>
</feature>
<dbReference type="Proteomes" id="UP000245638">
    <property type="component" value="Unassembled WGS sequence"/>
</dbReference>
<evidence type="ECO:0000256" key="8">
    <source>
        <dbReference type="ARBA" id="ARBA00023136"/>
    </source>
</evidence>
<comment type="function">
    <text evidence="1">Potential transporter for phosphate.</text>
</comment>
<sequence>MEILEYSIFLLGLISSFIVGGNNSATSLGILISTNALKRKYSYLLSALTIFVGVSLGSYSMQSSIYGTIYSRNLDILESAVFSVLFASVIAFYYLNKLGIPSSLSQMLYPSMAVLVLISRGNLGFNWVKFWFTVTSWGFSPLLAIVSSITLYLAIRRLALKRKDLFSQMKIYKFLIVFSSIFTTFVTGANAIGIIVSAGLLSAPFYLVAPAYGIASALGIYLSSKKASIVVGFRVTRLGYISATSALVGSDIISEIFTLLGVPISITQTTMGGIIGLSFRSFGYDVKKQLSQVARGWGISPLVAIISSLAAFGVIKSVLGF</sequence>
<keyword evidence="4" id="KW-0813">Transport</keyword>
<feature type="transmembrane region" description="Helical" evidence="9">
    <location>
        <begin position="6"/>
        <end position="31"/>
    </location>
</feature>
<comment type="subcellular location">
    <subcellularLocation>
        <location evidence="2">Membrane</location>
        <topology evidence="2">Multi-pass membrane protein</topology>
    </subcellularLocation>
</comment>
<feature type="transmembrane region" description="Helical" evidence="9">
    <location>
        <begin position="134"/>
        <end position="154"/>
    </location>
</feature>
<keyword evidence="6 9" id="KW-0812">Transmembrane</keyword>
<dbReference type="PANTHER" id="PTHR11101:SF80">
    <property type="entry name" value="PHOSPHATE TRANSPORTER"/>
    <property type="match status" value="1"/>
</dbReference>
<evidence type="ECO:0000256" key="2">
    <source>
        <dbReference type="ARBA" id="ARBA00004141"/>
    </source>
</evidence>
<feature type="transmembrane region" description="Helical" evidence="9">
    <location>
        <begin position="174"/>
        <end position="197"/>
    </location>
</feature>
<evidence type="ECO:0000256" key="4">
    <source>
        <dbReference type="ARBA" id="ARBA00022448"/>
    </source>
</evidence>
<gene>
    <name evidence="10" type="ORF">DDW13_02390</name>
</gene>
<comment type="caution">
    <text evidence="10">The sequence shown here is derived from an EMBL/GenBank/DDBJ whole genome shotgun (WGS) entry which is preliminary data.</text>
</comment>